<evidence type="ECO:0000256" key="1">
    <source>
        <dbReference type="SAM" id="Phobius"/>
    </source>
</evidence>
<comment type="caution">
    <text evidence="2">The sequence shown here is derived from an EMBL/GenBank/DDBJ whole genome shotgun (WGS) entry which is preliminary data.</text>
</comment>
<feature type="transmembrane region" description="Helical" evidence="1">
    <location>
        <begin position="50"/>
        <end position="72"/>
    </location>
</feature>
<evidence type="ECO:0000313" key="2">
    <source>
        <dbReference type="EMBL" id="KKT81815.1"/>
    </source>
</evidence>
<dbReference type="EMBL" id="LCJQ01000005">
    <property type="protein sequence ID" value="KKT81815.1"/>
    <property type="molecule type" value="Genomic_DNA"/>
</dbReference>
<evidence type="ECO:0000313" key="3">
    <source>
        <dbReference type="Proteomes" id="UP000034595"/>
    </source>
</evidence>
<proteinExistence type="predicted"/>
<dbReference type="AlphaFoldDB" id="A0A0G1KE31"/>
<keyword evidence="1" id="KW-0812">Transmembrane</keyword>
<protein>
    <submittedName>
        <fullName evidence="2">Uncharacterized protein</fullName>
    </submittedName>
</protein>
<reference evidence="2 3" key="1">
    <citation type="journal article" date="2015" name="Nature">
        <title>rRNA introns, odd ribosomes, and small enigmatic genomes across a large radiation of phyla.</title>
        <authorList>
            <person name="Brown C.T."/>
            <person name="Hug L.A."/>
            <person name="Thomas B.C."/>
            <person name="Sharon I."/>
            <person name="Castelle C.J."/>
            <person name="Singh A."/>
            <person name="Wilkins M.J."/>
            <person name="Williams K.H."/>
            <person name="Banfield J.F."/>
        </authorList>
    </citation>
    <scope>NUCLEOTIDE SEQUENCE [LARGE SCALE GENOMIC DNA]</scope>
</reference>
<name>A0A0G1KE31_9BACT</name>
<accession>A0A0G1KE31</accession>
<organism evidence="2 3">
    <name type="scientific">Candidatus Azambacteria bacterium GW2011_GWA1_44_9</name>
    <dbReference type="NCBI Taxonomy" id="1618610"/>
    <lineage>
        <taxon>Bacteria</taxon>
        <taxon>Candidatus Azamiibacteriota</taxon>
    </lineage>
</organism>
<dbReference type="Proteomes" id="UP000034595">
    <property type="component" value="Unassembled WGS sequence"/>
</dbReference>
<sequence>MNNILRKTGGVVLASGILALPLLSIGASDLIVCGGLDCGFYDLIKLANAIVKFLFIDIAIPLVALGIMYAGARLIIFQNKEKEKTAAKEMLTNIGYGFALMLGVFVLVKFVLAQFLSEGFTTFLLE</sequence>
<keyword evidence="1" id="KW-0472">Membrane</keyword>
<gene>
    <name evidence="2" type="ORF">UW78_C0005G0034</name>
</gene>
<keyword evidence="1" id="KW-1133">Transmembrane helix</keyword>
<feature type="transmembrane region" description="Helical" evidence="1">
    <location>
        <begin position="93"/>
        <end position="116"/>
    </location>
</feature>